<keyword evidence="2" id="KW-1185">Reference proteome</keyword>
<dbReference type="EMBL" id="UXAV01000036">
    <property type="protein sequence ID" value="VDC25997.1"/>
    <property type="molecule type" value="Genomic_DNA"/>
</dbReference>
<accession>A0A3P5XC05</accession>
<dbReference type="Proteomes" id="UP000270468">
    <property type="component" value="Unassembled WGS sequence"/>
</dbReference>
<evidence type="ECO:0008006" key="3">
    <source>
        <dbReference type="Google" id="ProtNLM"/>
    </source>
</evidence>
<sequence>MGKYQLDYKGQAAVTKYYEKNKPAQFDKKEQLEKIRTAYLEKKQKQTDK</sequence>
<proteinExistence type="predicted"/>
<dbReference type="AlphaFoldDB" id="A0A3P5XC05"/>
<protein>
    <recommendedName>
        <fullName evidence="3">Alcohol dehydrogenase</fullName>
    </recommendedName>
</protein>
<organism evidence="1 2">
    <name type="scientific">Filibacter tadaridae</name>
    <dbReference type="NCBI Taxonomy" id="2483811"/>
    <lineage>
        <taxon>Bacteria</taxon>
        <taxon>Bacillati</taxon>
        <taxon>Bacillota</taxon>
        <taxon>Bacilli</taxon>
        <taxon>Bacillales</taxon>
        <taxon>Caryophanaceae</taxon>
        <taxon>Filibacter</taxon>
    </lineage>
</organism>
<reference evidence="1 2" key="1">
    <citation type="submission" date="2018-11" db="EMBL/GenBank/DDBJ databases">
        <authorList>
            <person name="Criscuolo A."/>
        </authorList>
    </citation>
    <scope>NUCLEOTIDE SEQUENCE [LARGE SCALE GENOMIC DNA]</scope>
    <source>
        <strain evidence="1">ATB-66</strain>
    </source>
</reference>
<gene>
    <name evidence="1" type="ORF">FILTAD_01414</name>
</gene>
<dbReference type="RefSeq" id="WP_203229672.1">
    <property type="nucleotide sequence ID" value="NZ_CBCRXF010000006.1"/>
</dbReference>
<name>A0A3P5XC05_9BACL</name>
<evidence type="ECO:0000313" key="2">
    <source>
        <dbReference type="Proteomes" id="UP000270468"/>
    </source>
</evidence>
<evidence type="ECO:0000313" key="1">
    <source>
        <dbReference type="EMBL" id="VDC25997.1"/>
    </source>
</evidence>